<name>A0A1I7WDF9_HETBA</name>
<keyword evidence="1" id="KW-1185">Reference proteome</keyword>
<dbReference type="AlphaFoldDB" id="A0A1I7WDF9"/>
<proteinExistence type="predicted"/>
<organism evidence="1 2">
    <name type="scientific">Heterorhabditis bacteriophora</name>
    <name type="common">Entomopathogenic nematode worm</name>
    <dbReference type="NCBI Taxonomy" id="37862"/>
    <lineage>
        <taxon>Eukaryota</taxon>
        <taxon>Metazoa</taxon>
        <taxon>Ecdysozoa</taxon>
        <taxon>Nematoda</taxon>
        <taxon>Chromadorea</taxon>
        <taxon>Rhabditida</taxon>
        <taxon>Rhabditina</taxon>
        <taxon>Rhabditomorpha</taxon>
        <taxon>Strongyloidea</taxon>
        <taxon>Heterorhabditidae</taxon>
        <taxon>Heterorhabditis</taxon>
    </lineage>
</organism>
<evidence type="ECO:0000313" key="1">
    <source>
        <dbReference type="Proteomes" id="UP000095283"/>
    </source>
</evidence>
<evidence type="ECO:0000313" key="2">
    <source>
        <dbReference type="WBParaSite" id="Hba_02888"/>
    </source>
</evidence>
<dbReference type="Proteomes" id="UP000095283">
    <property type="component" value="Unplaced"/>
</dbReference>
<protein>
    <submittedName>
        <fullName evidence="2">Ricin B-type lectin domain-containing protein</fullName>
    </submittedName>
</protein>
<dbReference type="WBParaSite" id="Hba_02888">
    <property type="protein sequence ID" value="Hba_02888"/>
    <property type="gene ID" value="Hba_02888"/>
</dbReference>
<sequence>MNVCSKWAIFGKQNWRCGMNQTYPIKGVDSRTVAMEVGVCNNSPAESTSPENGWRLSERPIPGRYWLVRWLTTWP</sequence>
<accession>A0A1I7WDF9</accession>
<reference evidence="2" key="1">
    <citation type="submission" date="2016-11" db="UniProtKB">
        <authorList>
            <consortium name="WormBaseParasite"/>
        </authorList>
    </citation>
    <scope>IDENTIFICATION</scope>
</reference>